<dbReference type="GO" id="GO:0006355">
    <property type="term" value="P:regulation of DNA-templated transcription"/>
    <property type="evidence" value="ECO:0007669"/>
    <property type="project" value="InterPro"/>
</dbReference>
<gene>
    <name evidence="5" type="ORF">SAMN02745885_00414</name>
</gene>
<dbReference type="GO" id="GO:0003677">
    <property type="term" value="F:DNA binding"/>
    <property type="evidence" value="ECO:0007669"/>
    <property type="project" value="UniProtKB-KW"/>
</dbReference>
<feature type="domain" description="HTH luxR-type" evidence="4">
    <location>
        <begin position="136"/>
        <end position="201"/>
    </location>
</feature>
<dbReference type="InterPro" id="IPR016032">
    <property type="entry name" value="Sig_transdc_resp-reg_C-effctor"/>
</dbReference>
<name>A0A1T4M3M8_9FIRM</name>
<protein>
    <submittedName>
        <fullName evidence="5">Two component transcriptional regulator, LuxR family</fullName>
    </submittedName>
</protein>
<dbReference type="AlphaFoldDB" id="A0A1T4M3M8"/>
<dbReference type="Gene3D" id="1.10.10.10">
    <property type="entry name" value="Winged helix-like DNA-binding domain superfamily/Winged helix DNA-binding domain"/>
    <property type="match status" value="1"/>
</dbReference>
<accession>A0A1T4M3M8</accession>
<evidence type="ECO:0000259" key="4">
    <source>
        <dbReference type="PROSITE" id="PS50043"/>
    </source>
</evidence>
<sequence>MAVRTLICAEPLSSHWDGKQRHPETGWTLLAVVRDLPQLAVVIREKKPDLLLLNVDLPGLNMLKSVRLLREMQPQITYIVIFFGGEQQVIYIEGENLGEKALQKALAGEGVRYPEFTCKLLQEFEQLSLLLPTTLLGTGLSSLSRREIEVLSLLAKGYTDKEIAGFLIISEKTVRNHIRNIKQKLRAKNRTQLVLLALQNGLSS</sequence>
<evidence type="ECO:0000313" key="5">
    <source>
        <dbReference type="EMBL" id="SJZ61599.1"/>
    </source>
</evidence>
<dbReference type="PROSITE" id="PS50043">
    <property type="entry name" value="HTH_LUXR_2"/>
    <property type="match status" value="1"/>
</dbReference>
<dbReference type="InterPro" id="IPR011006">
    <property type="entry name" value="CheY-like_superfamily"/>
</dbReference>
<dbReference type="PRINTS" id="PR00038">
    <property type="entry name" value="HTHLUXR"/>
</dbReference>
<dbReference type="EMBL" id="FUXM01000003">
    <property type="protein sequence ID" value="SJZ61599.1"/>
    <property type="molecule type" value="Genomic_DNA"/>
</dbReference>
<keyword evidence="3" id="KW-0804">Transcription</keyword>
<proteinExistence type="predicted"/>
<evidence type="ECO:0000256" key="1">
    <source>
        <dbReference type="ARBA" id="ARBA00023015"/>
    </source>
</evidence>
<dbReference type="Gene3D" id="3.40.50.2300">
    <property type="match status" value="1"/>
</dbReference>
<dbReference type="Pfam" id="PF00196">
    <property type="entry name" value="GerE"/>
    <property type="match status" value="1"/>
</dbReference>
<keyword evidence="2" id="KW-0238">DNA-binding</keyword>
<evidence type="ECO:0000256" key="3">
    <source>
        <dbReference type="ARBA" id="ARBA00023163"/>
    </source>
</evidence>
<dbReference type="InterPro" id="IPR036388">
    <property type="entry name" value="WH-like_DNA-bd_sf"/>
</dbReference>
<evidence type="ECO:0000256" key="2">
    <source>
        <dbReference type="ARBA" id="ARBA00023125"/>
    </source>
</evidence>
<keyword evidence="1" id="KW-0805">Transcription regulation</keyword>
<organism evidence="5 6">
    <name type="scientific">Carboxydocella sporoproducens DSM 16521</name>
    <dbReference type="NCBI Taxonomy" id="1121270"/>
    <lineage>
        <taxon>Bacteria</taxon>
        <taxon>Bacillati</taxon>
        <taxon>Bacillota</taxon>
        <taxon>Clostridia</taxon>
        <taxon>Eubacteriales</taxon>
        <taxon>Clostridiales Family XVI. Incertae Sedis</taxon>
        <taxon>Carboxydocella</taxon>
    </lineage>
</organism>
<dbReference type="CDD" id="cd06170">
    <property type="entry name" value="LuxR_C_like"/>
    <property type="match status" value="1"/>
</dbReference>
<dbReference type="SUPFAM" id="SSF52172">
    <property type="entry name" value="CheY-like"/>
    <property type="match status" value="1"/>
</dbReference>
<keyword evidence="6" id="KW-1185">Reference proteome</keyword>
<dbReference type="InterPro" id="IPR000792">
    <property type="entry name" value="Tscrpt_reg_LuxR_C"/>
</dbReference>
<reference evidence="6" key="1">
    <citation type="submission" date="2017-02" db="EMBL/GenBank/DDBJ databases">
        <authorList>
            <person name="Varghese N."/>
            <person name="Submissions S."/>
        </authorList>
    </citation>
    <scope>NUCLEOTIDE SEQUENCE [LARGE SCALE GENOMIC DNA]</scope>
    <source>
        <strain evidence="6">DSM 16521</strain>
    </source>
</reference>
<dbReference type="PANTHER" id="PTHR44688">
    <property type="entry name" value="DNA-BINDING TRANSCRIPTIONAL ACTIVATOR DEVR_DOSR"/>
    <property type="match status" value="1"/>
</dbReference>
<dbReference type="Proteomes" id="UP000189933">
    <property type="component" value="Unassembled WGS sequence"/>
</dbReference>
<dbReference type="SMART" id="SM00421">
    <property type="entry name" value="HTH_LUXR"/>
    <property type="match status" value="1"/>
</dbReference>
<evidence type="ECO:0000313" key="6">
    <source>
        <dbReference type="Proteomes" id="UP000189933"/>
    </source>
</evidence>
<dbReference type="PANTHER" id="PTHR44688:SF16">
    <property type="entry name" value="DNA-BINDING TRANSCRIPTIONAL ACTIVATOR DEVR_DOSR"/>
    <property type="match status" value="1"/>
</dbReference>
<dbReference type="SUPFAM" id="SSF46894">
    <property type="entry name" value="C-terminal effector domain of the bipartite response regulators"/>
    <property type="match status" value="1"/>
</dbReference>
<dbReference type="RefSeq" id="WP_078664566.1">
    <property type="nucleotide sequence ID" value="NZ_FUXM01000003.1"/>
</dbReference>